<organism evidence="1 2">
    <name type="scientific">Pseudooceanicola spongiae</name>
    <dbReference type="NCBI Taxonomy" id="2613965"/>
    <lineage>
        <taxon>Bacteria</taxon>
        <taxon>Pseudomonadati</taxon>
        <taxon>Pseudomonadota</taxon>
        <taxon>Alphaproteobacteria</taxon>
        <taxon>Rhodobacterales</taxon>
        <taxon>Paracoccaceae</taxon>
        <taxon>Pseudooceanicola</taxon>
    </lineage>
</organism>
<name>A0A7L9WRB1_9RHOB</name>
<gene>
    <name evidence="1" type="ORF">F3W81_19730</name>
</gene>
<protein>
    <submittedName>
        <fullName evidence="1">Uncharacterized protein</fullName>
    </submittedName>
</protein>
<keyword evidence="2" id="KW-1185">Reference proteome</keyword>
<sequence>MNLFYELSEDDRILAVCDGWDDFGRANNASKLGADVIGYPIWQFISGQDTRSYMNSIFFSCRSYARPLTALYRGDSPEMMRVYRMTVAPLPDLGLRLTHHLTAEMPHWHDPPVRRIPRALVQCSQCLSLQTPQAWAPGPGPAFRAKGEISYHVCPDCRQSLSRQIERTALSEVAASRPKGGGVLTA</sequence>
<reference evidence="1 2" key="1">
    <citation type="submission" date="2019-10" db="EMBL/GenBank/DDBJ databases">
        <title>Pseudopuniceibacterium sp. HQ09 islated from Antarctica.</title>
        <authorList>
            <person name="Liao L."/>
            <person name="Su S."/>
            <person name="Chen B."/>
            <person name="Yu Y."/>
        </authorList>
    </citation>
    <scope>NUCLEOTIDE SEQUENCE [LARGE SCALE GENOMIC DNA]</scope>
    <source>
        <strain evidence="1 2">HQ09</strain>
    </source>
</reference>
<evidence type="ECO:0000313" key="1">
    <source>
        <dbReference type="EMBL" id="QOL82861.1"/>
    </source>
</evidence>
<dbReference type="Proteomes" id="UP000594118">
    <property type="component" value="Chromosome"/>
</dbReference>
<accession>A0A7L9WRB1</accession>
<evidence type="ECO:0000313" key="2">
    <source>
        <dbReference type="Proteomes" id="UP000594118"/>
    </source>
</evidence>
<dbReference type="KEGG" id="pshq:F3W81_19730"/>
<dbReference type="EMBL" id="CP045201">
    <property type="protein sequence ID" value="QOL82861.1"/>
    <property type="molecule type" value="Genomic_DNA"/>
</dbReference>
<proteinExistence type="predicted"/>
<dbReference type="RefSeq" id="WP_193081221.1">
    <property type="nucleotide sequence ID" value="NZ_CP045201.1"/>
</dbReference>
<dbReference type="AlphaFoldDB" id="A0A7L9WRB1"/>